<dbReference type="Proteomes" id="UP000092839">
    <property type="component" value="Chromosome"/>
</dbReference>
<name>A0A1B1UAP7_9BRAD</name>
<organism evidence="2 3">
    <name type="scientific">Bradyrhizobium icense</name>
    <dbReference type="NCBI Taxonomy" id="1274631"/>
    <lineage>
        <taxon>Bacteria</taxon>
        <taxon>Pseudomonadati</taxon>
        <taxon>Pseudomonadota</taxon>
        <taxon>Alphaproteobacteria</taxon>
        <taxon>Hyphomicrobiales</taxon>
        <taxon>Nitrobacteraceae</taxon>
        <taxon>Bradyrhizobium</taxon>
    </lineage>
</organism>
<protein>
    <submittedName>
        <fullName evidence="2">Uncharacterized protein</fullName>
    </submittedName>
</protein>
<feature type="region of interest" description="Disordered" evidence="1">
    <location>
        <begin position="1"/>
        <end position="23"/>
    </location>
</feature>
<proteinExistence type="predicted"/>
<gene>
    <name evidence="2" type="ORF">LMTR13_05640</name>
</gene>
<dbReference type="AlphaFoldDB" id="A0A1B1UAP7"/>
<sequence>MVRACRPPARPGEFPVRAPLDNGDVDISQRQLAGQHQPCRTSSGDHHCMLGHRHTPVVSAAAINPALRDRQVDGNSFVGPAEAAGRYQIIEQKQASQARAGVRRLAC</sequence>
<accession>A0A1B1UAP7</accession>
<dbReference type="KEGG" id="bic:LMTR13_05640"/>
<evidence type="ECO:0000256" key="1">
    <source>
        <dbReference type="SAM" id="MobiDB-lite"/>
    </source>
</evidence>
<keyword evidence="3" id="KW-1185">Reference proteome</keyword>
<reference evidence="2 3" key="1">
    <citation type="submission" date="2016-07" db="EMBL/GenBank/DDBJ databases">
        <title>Complete genome sequence of Bradyrhizobium icense LMTR 13T, a potential inoculant strain isolated from lima bean (Phaseolus lunatus) in Peru.</title>
        <authorList>
            <person name="Ormeno-Orrillo E."/>
            <person name="Duran D."/>
            <person name="Rogel M.A."/>
            <person name="Rey L."/>
            <person name="Imperial J."/>
            <person name="Ruiz-Argueso T."/>
            <person name="Martinez-Romero E."/>
        </authorList>
    </citation>
    <scope>NUCLEOTIDE SEQUENCE [LARGE SCALE GENOMIC DNA]</scope>
    <source>
        <strain evidence="2 3">LMTR 13</strain>
    </source>
</reference>
<evidence type="ECO:0000313" key="3">
    <source>
        <dbReference type="Proteomes" id="UP000092839"/>
    </source>
</evidence>
<dbReference type="EMBL" id="CP016428">
    <property type="protein sequence ID" value="ANV99735.1"/>
    <property type="molecule type" value="Genomic_DNA"/>
</dbReference>
<evidence type="ECO:0000313" key="2">
    <source>
        <dbReference type="EMBL" id="ANV99735.1"/>
    </source>
</evidence>